<reference evidence="2" key="1">
    <citation type="journal article" date="2023" name="Front. Plant Sci.">
        <title>Chromosomal-level genome assembly of Melastoma candidum provides insights into trichome evolution.</title>
        <authorList>
            <person name="Zhong Y."/>
            <person name="Wu W."/>
            <person name="Sun C."/>
            <person name="Zou P."/>
            <person name="Liu Y."/>
            <person name="Dai S."/>
            <person name="Zhou R."/>
        </authorList>
    </citation>
    <scope>NUCLEOTIDE SEQUENCE [LARGE SCALE GENOMIC DNA]</scope>
</reference>
<protein>
    <submittedName>
        <fullName evidence="1">Uncharacterized protein</fullName>
    </submittedName>
</protein>
<gene>
    <name evidence="1" type="ORF">MLD38_011993</name>
</gene>
<evidence type="ECO:0000313" key="1">
    <source>
        <dbReference type="EMBL" id="KAI4373936.1"/>
    </source>
</evidence>
<comment type="caution">
    <text evidence="1">The sequence shown here is derived from an EMBL/GenBank/DDBJ whole genome shotgun (WGS) entry which is preliminary data.</text>
</comment>
<sequence length="204" mass="21600">MRNAFASMPAYVAVFVIFLLPYVCSFTAPPTCSAEIVLFSPCLPYVSLPPNDLSPSVPPHCCDAFSSTAIPLVSCLCYLFHQPSMLGFPLNLTKLSGLPADCKLGDGDLPTSDLKSLCSDSPPLPPLRISPGSAPQNLTNAGPSVAPYEFPELPMDSTINSSLPPGFQSHPKATPAAPRSAASSCAVNQLNLTIWFTVIFLVRS</sequence>
<dbReference type="EMBL" id="CM042883">
    <property type="protein sequence ID" value="KAI4373936.1"/>
    <property type="molecule type" value="Genomic_DNA"/>
</dbReference>
<organism evidence="1 2">
    <name type="scientific">Melastoma candidum</name>
    <dbReference type="NCBI Taxonomy" id="119954"/>
    <lineage>
        <taxon>Eukaryota</taxon>
        <taxon>Viridiplantae</taxon>
        <taxon>Streptophyta</taxon>
        <taxon>Embryophyta</taxon>
        <taxon>Tracheophyta</taxon>
        <taxon>Spermatophyta</taxon>
        <taxon>Magnoliopsida</taxon>
        <taxon>eudicotyledons</taxon>
        <taxon>Gunneridae</taxon>
        <taxon>Pentapetalae</taxon>
        <taxon>rosids</taxon>
        <taxon>malvids</taxon>
        <taxon>Myrtales</taxon>
        <taxon>Melastomataceae</taxon>
        <taxon>Melastomatoideae</taxon>
        <taxon>Melastomateae</taxon>
        <taxon>Melastoma</taxon>
    </lineage>
</organism>
<accession>A0ACB9R495</accession>
<proteinExistence type="predicted"/>
<dbReference type="Proteomes" id="UP001057402">
    <property type="component" value="Chromosome 4"/>
</dbReference>
<keyword evidence="2" id="KW-1185">Reference proteome</keyword>
<evidence type="ECO:0000313" key="2">
    <source>
        <dbReference type="Proteomes" id="UP001057402"/>
    </source>
</evidence>
<name>A0ACB9R495_9MYRT</name>